<dbReference type="Gene3D" id="2.60.120.10">
    <property type="entry name" value="Jelly Rolls"/>
    <property type="match status" value="2"/>
</dbReference>
<dbReference type="InterPro" id="IPR011051">
    <property type="entry name" value="RmlC_Cupin_sf"/>
</dbReference>
<proteinExistence type="predicted"/>
<dbReference type="GO" id="GO:0005975">
    <property type="term" value="P:carbohydrate metabolic process"/>
    <property type="evidence" value="ECO:0007669"/>
    <property type="project" value="InterPro"/>
</dbReference>
<evidence type="ECO:0000259" key="7">
    <source>
        <dbReference type="Pfam" id="PF21621"/>
    </source>
</evidence>
<dbReference type="PANTHER" id="PTHR42742:SF3">
    <property type="entry name" value="FRUCTOKINASE"/>
    <property type="match status" value="1"/>
</dbReference>
<dbReference type="Proteomes" id="UP000697330">
    <property type="component" value="Unassembled WGS sequence"/>
</dbReference>
<evidence type="ECO:0000313" key="9">
    <source>
        <dbReference type="Proteomes" id="UP000697330"/>
    </source>
</evidence>
<dbReference type="Pfam" id="PF21621">
    <property type="entry name" value="MPI_cupin_dom"/>
    <property type="match status" value="1"/>
</dbReference>
<accession>A0A921GFB4</accession>
<dbReference type="SUPFAM" id="SSF51182">
    <property type="entry name" value="RmlC-like cupins"/>
    <property type="match status" value="1"/>
</dbReference>
<evidence type="ECO:0000313" key="8">
    <source>
        <dbReference type="EMBL" id="HJF44819.1"/>
    </source>
</evidence>
<dbReference type="InterPro" id="IPR049071">
    <property type="entry name" value="MPI_cupin_dom"/>
</dbReference>
<keyword evidence="1 5" id="KW-0479">Metal-binding</keyword>
<dbReference type="InterPro" id="IPR014710">
    <property type="entry name" value="RmlC-like_jellyroll"/>
</dbReference>
<dbReference type="InterPro" id="IPR014628">
    <property type="entry name" value="Man6P_isomerase_Firm_short"/>
</dbReference>
<reference evidence="8" key="1">
    <citation type="journal article" date="2021" name="PeerJ">
        <title>Extensive microbial diversity within the chicken gut microbiome revealed by metagenomics and culture.</title>
        <authorList>
            <person name="Gilroy R."/>
            <person name="Ravi A."/>
            <person name="Getino M."/>
            <person name="Pursley I."/>
            <person name="Horton D.L."/>
            <person name="Alikhan N.F."/>
            <person name="Baker D."/>
            <person name="Gharbi K."/>
            <person name="Hall N."/>
            <person name="Watson M."/>
            <person name="Adriaenssens E.M."/>
            <person name="Foster-Nyarko E."/>
            <person name="Jarju S."/>
            <person name="Secka A."/>
            <person name="Antonio M."/>
            <person name="Oren A."/>
            <person name="Chaudhuri R.R."/>
            <person name="La Ragione R."/>
            <person name="Hildebrand F."/>
            <person name="Pallen M.J."/>
        </authorList>
    </citation>
    <scope>NUCLEOTIDE SEQUENCE</scope>
    <source>
        <strain evidence="8">CHK124-7917</strain>
    </source>
</reference>
<comment type="cofactor">
    <cofactor evidence="5">
        <name>Zn(2+)</name>
        <dbReference type="ChEBI" id="CHEBI:29105"/>
    </cofactor>
    <text evidence="5">Binds 1 zinc ion per subunit.</text>
</comment>
<evidence type="ECO:0000256" key="5">
    <source>
        <dbReference type="PIRSR" id="PIRSR036894-1"/>
    </source>
</evidence>
<dbReference type="GO" id="GO:0004476">
    <property type="term" value="F:mannose-6-phosphate isomerase activity"/>
    <property type="evidence" value="ECO:0007669"/>
    <property type="project" value="InterPro"/>
</dbReference>
<dbReference type="CDD" id="cd07010">
    <property type="entry name" value="cupin_PMI_type_I_N_bac"/>
    <property type="match status" value="1"/>
</dbReference>
<dbReference type="RefSeq" id="WP_274958773.1">
    <property type="nucleotide sequence ID" value="NZ_DYWQ01000052.1"/>
</dbReference>
<evidence type="ECO:0000256" key="4">
    <source>
        <dbReference type="ARBA" id="ARBA00030762"/>
    </source>
</evidence>
<dbReference type="EMBL" id="DYWQ01000052">
    <property type="protein sequence ID" value="HJF44819.1"/>
    <property type="molecule type" value="Genomic_DNA"/>
</dbReference>
<evidence type="ECO:0000256" key="2">
    <source>
        <dbReference type="ARBA" id="ARBA00022833"/>
    </source>
</evidence>
<name>A0A921GFB4_9ACTN</name>
<reference evidence="8" key="2">
    <citation type="submission" date="2021-09" db="EMBL/GenBank/DDBJ databases">
        <authorList>
            <person name="Gilroy R."/>
        </authorList>
    </citation>
    <scope>NUCLEOTIDE SEQUENCE</scope>
    <source>
        <strain evidence="8">CHK124-7917</strain>
    </source>
</reference>
<dbReference type="InterPro" id="IPR051804">
    <property type="entry name" value="Carb_Metab_Reg_Kinase/Isom"/>
</dbReference>
<feature type="binding site" evidence="5">
    <location>
        <position position="95"/>
    </location>
    <ligand>
        <name>Zn(2+)</name>
        <dbReference type="ChEBI" id="CHEBI:29105"/>
    </ligand>
</feature>
<sequence length="315" mass="33975">MGPLLLRPNYISPVWSGPRVNEARGIAGETLYGESFDVSVHEGLVNVVEGGPFDGVPLDELVRAHRAEIMGDLADDGIVQIIVMDAGENLSVQVHPDEAYAQAHEGDHEKTESWYILAADPGAFIYCGTTTDDVEALRASAADDTLGEKYGRKVPVSEGDFVLIPAGTLHAMGKGVFALEVGSLGFKTYRICDWGRGRELHVAQGFDVLRTECRPEPNHLGAFDPSAPAGTRRGVTHRLFASDVIDVRGSWAQPMEGRYEVLSCVAGSARVRTAEGEMDLPFTRSLLMPASAGSYTIEGTCRVLRSYASRPGEVL</sequence>
<evidence type="ECO:0000256" key="6">
    <source>
        <dbReference type="PIRSR" id="PIRSR036894-2"/>
    </source>
</evidence>
<feature type="domain" description="Mannose-6-phosphate isomerase cupin" evidence="7">
    <location>
        <begin position="240"/>
        <end position="307"/>
    </location>
</feature>
<dbReference type="GO" id="GO:0046872">
    <property type="term" value="F:metal ion binding"/>
    <property type="evidence" value="ECO:0007669"/>
    <property type="project" value="UniProtKB-KW"/>
</dbReference>
<keyword evidence="8" id="KW-0413">Isomerase</keyword>
<organism evidence="8 9">
    <name type="scientific">Thermophilibacter provencensis</name>
    <dbReference type="NCBI Taxonomy" id="1852386"/>
    <lineage>
        <taxon>Bacteria</taxon>
        <taxon>Bacillati</taxon>
        <taxon>Actinomycetota</taxon>
        <taxon>Coriobacteriia</taxon>
        <taxon>Coriobacteriales</taxon>
        <taxon>Atopobiaceae</taxon>
        <taxon>Thermophilibacter</taxon>
    </lineage>
</organism>
<keyword evidence="2 5" id="KW-0862">Zinc</keyword>
<evidence type="ECO:0000256" key="3">
    <source>
        <dbReference type="ARBA" id="ARBA00029741"/>
    </source>
</evidence>
<dbReference type="AlphaFoldDB" id="A0A921GFB4"/>
<comment type="caution">
    <text evidence="8">The sequence shown here is derived from an EMBL/GenBank/DDBJ whole genome shotgun (WGS) entry which is preliminary data.</text>
</comment>
<dbReference type="PIRSF" id="PIRSF036894">
    <property type="entry name" value="PMI_Firm_short"/>
    <property type="match status" value="1"/>
</dbReference>
<dbReference type="PANTHER" id="PTHR42742">
    <property type="entry name" value="TRANSCRIPTIONAL REPRESSOR MPRA"/>
    <property type="match status" value="1"/>
</dbReference>
<feature type="active site" evidence="6">
    <location>
        <position position="190"/>
    </location>
</feature>
<gene>
    <name evidence="8" type="ORF">K8U72_03425</name>
</gene>
<feature type="binding site" evidence="5">
    <location>
        <position position="170"/>
    </location>
    <ligand>
        <name>Zn(2+)</name>
        <dbReference type="ChEBI" id="CHEBI:29105"/>
    </ligand>
</feature>
<feature type="binding site" evidence="5">
    <location>
        <position position="112"/>
    </location>
    <ligand>
        <name>Zn(2+)</name>
        <dbReference type="ChEBI" id="CHEBI:29105"/>
    </ligand>
</feature>
<evidence type="ECO:0000256" key="1">
    <source>
        <dbReference type="ARBA" id="ARBA00022723"/>
    </source>
</evidence>
<protein>
    <recommendedName>
        <fullName evidence="3">Phosphohexomutase</fullName>
    </recommendedName>
    <alternativeName>
        <fullName evidence="4">Phosphomannose isomerase</fullName>
    </alternativeName>
</protein>